<organism evidence="2 3">
    <name type="scientific">Promicromonospora sukumoe</name>
    <dbReference type="NCBI Taxonomy" id="88382"/>
    <lineage>
        <taxon>Bacteria</taxon>
        <taxon>Bacillati</taxon>
        <taxon>Actinomycetota</taxon>
        <taxon>Actinomycetes</taxon>
        <taxon>Micrococcales</taxon>
        <taxon>Promicromonosporaceae</taxon>
        <taxon>Promicromonospora</taxon>
    </lineage>
</organism>
<comment type="caution">
    <text evidence="2">The sequence shown here is derived from an EMBL/GenBank/DDBJ whole genome shotgun (WGS) entry which is preliminary data.</text>
</comment>
<evidence type="ECO:0000313" key="2">
    <source>
        <dbReference type="EMBL" id="MBA8809264.1"/>
    </source>
</evidence>
<keyword evidence="3" id="KW-1185">Reference proteome</keyword>
<protein>
    <submittedName>
        <fullName evidence="2">Uncharacterized protein</fullName>
    </submittedName>
</protein>
<evidence type="ECO:0000256" key="1">
    <source>
        <dbReference type="SAM" id="MobiDB-lite"/>
    </source>
</evidence>
<proteinExistence type="predicted"/>
<dbReference type="Proteomes" id="UP000540568">
    <property type="component" value="Unassembled WGS sequence"/>
</dbReference>
<dbReference type="EMBL" id="JACGWV010000001">
    <property type="protein sequence ID" value="MBA8809264.1"/>
    <property type="molecule type" value="Genomic_DNA"/>
</dbReference>
<gene>
    <name evidence="2" type="ORF">FHX71_003206</name>
</gene>
<dbReference type="RefSeq" id="WP_182618014.1">
    <property type="nucleotide sequence ID" value="NZ_BAAATF010000003.1"/>
</dbReference>
<evidence type="ECO:0000313" key="3">
    <source>
        <dbReference type="Proteomes" id="UP000540568"/>
    </source>
</evidence>
<accession>A0A7W3PF61</accession>
<sequence length="53" mass="5990">MEMFELPRKPDLGFETLFCSRSVRFVQSPEEAHDYKKVSGSSDGAKTYDTTAV</sequence>
<feature type="compositionally biased region" description="Polar residues" evidence="1">
    <location>
        <begin position="39"/>
        <end position="53"/>
    </location>
</feature>
<feature type="region of interest" description="Disordered" evidence="1">
    <location>
        <begin position="32"/>
        <end position="53"/>
    </location>
</feature>
<name>A0A7W3PF61_9MICO</name>
<dbReference type="AlphaFoldDB" id="A0A7W3PF61"/>
<reference evidence="2 3" key="1">
    <citation type="submission" date="2020-07" db="EMBL/GenBank/DDBJ databases">
        <title>Sequencing the genomes of 1000 actinobacteria strains.</title>
        <authorList>
            <person name="Klenk H.-P."/>
        </authorList>
    </citation>
    <scope>NUCLEOTIDE SEQUENCE [LARGE SCALE GENOMIC DNA]</scope>
    <source>
        <strain evidence="2 3">DSM 44121</strain>
    </source>
</reference>